<gene>
    <name evidence="3" type="ORF">CLV47_10289</name>
</gene>
<dbReference type="InterPro" id="IPR029069">
    <property type="entry name" value="HotDog_dom_sf"/>
</dbReference>
<accession>A0A2T1A480</accession>
<protein>
    <submittedName>
        <fullName evidence="3">Acyl dehydratase</fullName>
    </submittedName>
</protein>
<dbReference type="Gene3D" id="3.10.129.10">
    <property type="entry name" value="Hotdog Thioesterase"/>
    <property type="match status" value="1"/>
</dbReference>
<name>A0A2T1A480_9ACTN</name>
<dbReference type="Proteomes" id="UP000237752">
    <property type="component" value="Unassembled WGS sequence"/>
</dbReference>
<sequence length="153" mass="16658">MAEVKVFNGVDDLKANVGIELGPTDWFEVTQDAVNQFADATGDHQWIHIDVEKAKQGPFGGTIVHGFMTLSLLPMFSPMLSSVENVKMGVNYGCDKVRFPHPTPVGSKVRATAKLVEVTDIAMGSRATWDWTIEAEGIDKPVCVARMLSVVVP</sequence>
<dbReference type="PANTHER" id="PTHR42993:SF1">
    <property type="entry name" value="MAOC-LIKE DEHYDRATASE DOMAIN-CONTAINING PROTEIN"/>
    <property type="match status" value="1"/>
</dbReference>
<dbReference type="CDD" id="cd03450">
    <property type="entry name" value="NodN"/>
    <property type="match status" value="1"/>
</dbReference>
<comment type="similarity">
    <text evidence="1">Belongs to the enoyl-CoA hydratase/isomerase family.</text>
</comment>
<feature type="domain" description="MaoC-like" evidence="2">
    <location>
        <begin position="18"/>
        <end position="123"/>
    </location>
</feature>
<evidence type="ECO:0000313" key="4">
    <source>
        <dbReference type="Proteomes" id="UP000237752"/>
    </source>
</evidence>
<evidence type="ECO:0000313" key="3">
    <source>
        <dbReference type="EMBL" id="PRZ43403.1"/>
    </source>
</evidence>
<dbReference type="OrthoDB" id="9801735at2"/>
<dbReference type="RefSeq" id="WP_106347895.1">
    <property type="nucleotide sequence ID" value="NZ_PVUE01000002.1"/>
</dbReference>
<reference evidence="3 4" key="1">
    <citation type="submission" date="2018-03" db="EMBL/GenBank/DDBJ databases">
        <title>Genomic Encyclopedia of Archaeal and Bacterial Type Strains, Phase II (KMG-II): from individual species to whole genera.</title>
        <authorList>
            <person name="Goeker M."/>
        </authorList>
    </citation>
    <scope>NUCLEOTIDE SEQUENCE [LARGE SCALE GENOMIC DNA]</scope>
    <source>
        <strain evidence="3 4">DSM 100065</strain>
    </source>
</reference>
<dbReference type="InterPro" id="IPR002539">
    <property type="entry name" value="MaoC-like_dom"/>
</dbReference>
<dbReference type="SUPFAM" id="SSF54637">
    <property type="entry name" value="Thioesterase/thiol ester dehydrase-isomerase"/>
    <property type="match status" value="1"/>
</dbReference>
<dbReference type="EMBL" id="PVUE01000002">
    <property type="protein sequence ID" value="PRZ43403.1"/>
    <property type="molecule type" value="Genomic_DNA"/>
</dbReference>
<keyword evidence="4" id="KW-1185">Reference proteome</keyword>
<dbReference type="PANTHER" id="PTHR42993">
    <property type="entry name" value="MAOC-LIKE DEHYDRATASE DOMAIN-CONTAINING PROTEIN"/>
    <property type="match status" value="1"/>
</dbReference>
<evidence type="ECO:0000259" key="2">
    <source>
        <dbReference type="Pfam" id="PF01575"/>
    </source>
</evidence>
<comment type="caution">
    <text evidence="3">The sequence shown here is derived from an EMBL/GenBank/DDBJ whole genome shotgun (WGS) entry which is preliminary data.</text>
</comment>
<proteinExistence type="inferred from homology"/>
<organism evidence="3 4">
    <name type="scientific">Antricoccus suffuscus</name>
    <dbReference type="NCBI Taxonomy" id="1629062"/>
    <lineage>
        <taxon>Bacteria</taxon>
        <taxon>Bacillati</taxon>
        <taxon>Actinomycetota</taxon>
        <taxon>Actinomycetes</taxon>
        <taxon>Geodermatophilales</taxon>
        <taxon>Antricoccaceae</taxon>
        <taxon>Antricoccus</taxon>
    </lineage>
</organism>
<dbReference type="AlphaFoldDB" id="A0A2T1A480"/>
<dbReference type="Pfam" id="PF01575">
    <property type="entry name" value="MaoC_dehydratas"/>
    <property type="match status" value="1"/>
</dbReference>
<evidence type="ECO:0000256" key="1">
    <source>
        <dbReference type="ARBA" id="ARBA00005254"/>
    </source>
</evidence>
<dbReference type="InterPro" id="IPR039375">
    <property type="entry name" value="NodN-like"/>
</dbReference>